<dbReference type="Pfam" id="PF04075">
    <property type="entry name" value="F420H2_quin_red"/>
    <property type="match status" value="1"/>
</dbReference>
<sequence length="133" mass="14891">MSNAVDRKQRIVNAIQRRIANPIRTRMPNQELLETIGRVSGEPRLTPIGGRLIDGSFWLVSEFGDRSQYVRNIMANPQVRVRLRGEWHAGTAHLLPDHDPIALLEKLPKGNSAGVRLLGNNLLSIRIDLTPTS</sequence>
<gene>
    <name evidence="1" type="ORF">F5X71_10355</name>
</gene>
<protein>
    <submittedName>
        <fullName evidence="1">Nitroreductase family deazaflavin-dependent oxidoreductase</fullName>
    </submittedName>
</protein>
<organism evidence="1 2">
    <name type="scientific">Nocardia brasiliensis</name>
    <dbReference type="NCBI Taxonomy" id="37326"/>
    <lineage>
        <taxon>Bacteria</taxon>
        <taxon>Bacillati</taxon>
        <taxon>Actinomycetota</taxon>
        <taxon>Actinomycetes</taxon>
        <taxon>Mycobacteriales</taxon>
        <taxon>Nocardiaceae</taxon>
        <taxon>Nocardia</taxon>
    </lineage>
</organism>
<dbReference type="AlphaFoldDB" id="A0A6G9XP13"/>
<accession>A0A6G9XP13</accession>
<evidence type="ECO:0000313" key="1">
    <source>
        <dbReference type="EMBL" id="QIS02667.1"/>
    </source>
</evidence>
<dbReference type="InterPro" id="IPR004378">
    <property type="entry name" value="F420H2_quin_Rdtase"/>
</dbReference>
<dbReference type="SUPFAM" id="SSF50475">
    <property type="entry name" value="FMN-binding split barrel"/>
    <property type="match status" value="1"/>
</dbReference>
<dbReference type="EMBL" id="CP046171">
    <property type="protein sequence ID" value="QIS02667.1"/>
    <property type="molecule type" value="Genomic_DNA"/>
</dbReference>
<dbReference type="InterPro" id="IPR012349">
    <property type="entry name" value="Split_barrel_FMN-bd"/>
</dbReference>
<evidence type="ECO:0000313" key="2">
    <source>
        <dbReference type="Proteomes" id="UP000501705"/>
    </source>
</evidence>
<proteinExistence type="predicted"/>
<reference evidence="1 2" key="1">
    <citation type="journal article" date="2019" name="ACS Chem. Biol.">
        <title>Identification and Mobilization of a Cryptic Antibiotic Biosynthesis Gene Locus from a Human-Pathogenic Nocardia Isolate.</title>
        <authorList>
            <person name="Herisse M."/>
            <person name="Ishida K."/>
            <person name="Porter J.L."/>
            <person name="Howden B."/>
            <person name="Hertweck C."/>
            <person name="Stinear T.P."/>
            <person name="Pidot S.J."/>
        </authorList>
    </citation>
    <scope>NUCLEOTIDE SEQUENCE [LARGE SCALE GENOMIC DNA]</scope>
    <source>
        <strain evidence="1 2">AUSMDU00024985</strain>
    </source>
</reference>
<dbReference type="NCBIfam" id="TIGR00026">
    <property type="entry name" value="hi_GC_TIGR00026"/>
    <property type="match status" value="1"/>
</dbReference>
<dbReference type="Proteomes" id="UP000501705">
    <property type="component" value="Chromosome"/>
</dbReference>
<name>A0A6G9XP13_NOCBR</name>
<dbReference type="Gene3D" id="2.30.110.10">
    <property type="entry name" value="Electron Transport, Fmn-binding Protein, Chain A"/>
    <property type="match status" value="1"/>
</dbReference>
<dbReference type="GO" id="GO:0016491">
    <property type="term" value="F:oxidoreductase activity"/>
    <property type="evidence" value="ECO:0007669"/>
    <property type="project" value="InterPro"/>
</dbReference>